<protein>
    <recommendedName>
        <fullName evidence="3">LysR substrate-binding domain-containing protein</fullName>
    </recommendedName>
</protein>
<dbReference type="Proteomes" id="UP000326881">
    <property type="component" value="Plasmid unnamed"/>
</dbReference>
<geneLocation type="plasmid" evidence="1 2">
    <name>unnamed</name>
</geneLocation>
<evidence type="ECO:0000313" key="1">
    <source>
        <dbReference type="EMBL" id="QFY63769.1"/>
    </source>
</evidence>
<evidence type="ECO:0008006" key="3">
    <source>
        <dbReference type="Google" id="ProtNLM"/>
    </source>
</evidence>
<dbReference type="OrthoDB" id="9813056at2"/>
<evidence type="ECO:0000313" key="2">
    <source>
        <dbReference type="Proteomes" id="UP000326881"/>
    </source>
</evidence>
<dbReference type="RefSeq" id="WP_153273716.1">
    <property type="nucleotide sequence ID" value="NZ_CP043499.1"/>
</dbReference>
<keyword evidence="2" id="KW-1185">Reference proteome</keyword>
<reference evidence="1 2" key="1">
    <citation type="submission" date="2019-08" db="EMBL/GenBank/DDBJ databases">
        <title>Prosopis cineraria nodule microbiome.</title>
        <authorList>
            <person name="Ali R."/>
            <person name="Chaluvadi S.R."/>
            <person name="Wang X."/>
        </authorList>
    </citation>
    <scope>NUCLEOTIDE SEQUENCE [LARGE SCALE GENOMIC DNA]</scope>
    <source>
        <strain evidence="1 2">BG7</strain>
        <plasmid evidence="1 2">unnamed</plasmid>
    </source>
</reference>
<dbReference type="KEGG" id="rgr:FZ934_26470"/>
<accession>A0A5Q0CHM9</accession>
<keyword evidence="1" id="KW-0614">Plasmid</keyword>
<name>A0A5Q0CHM9_9HYPH</name>
<organism evidence="1 2">
    <name type="scientific">Rhizobium grahamii</name>
    <dbReference type="NCBI Taxonomy" id="1120045"/>
    <lineage>
        <taxon>Bacteria</taxon>
        <taxon>Pseudomonadati</taxon>
        <taxon>Pseudomonadota</taxon>
        <taxon>Alphaproteobacteria</taxon>
        <taxon>Hyphomicrobiales</taxon>
        <taxon>Rhizobiaceae</taxon>
        <taxon>Rhizobium/Agrobacterium group</taxon>
        <taxon>Rhizobium</taxon>
    </lineage>
</organism>
<dbReference type="EMBL" id="CP043499">
    <property type="protein sequence ID" value="QFY63769.1"/>
    <property type="molecule type" value="Genomic_DNA"/>
</dbReference>
<proteinExistence type="predicted"/>
<sequence length="74" mass="8393">MRLQGPPIHGGSRDRRRWAVQREIDEGRIVTVPDDAIAVHLPVHVIWKSSPIVLPRPRVTIDAIVARARTAMER</sequence>
<dbReference type="AlphaFoldDB" id="A0A5Q0CHM9"/>
<gene>
    <name evidence="1" type="ORF">FZ934_26470</name>
</gene>